<evidence type="ECO:0000313" key="3">
    <source>
        <dbReference type="EMBL" id="PKU85736.1"/>
    </source>
</evidence>
<evidence type="ECO:0000313" key="4">
    <source>
        <dbReference type="Proteomes" id="UP000233837"/>
    </source>
</evidence>
<evidence type="ECO:0008006" key="5">
    <source>
        <dbReference type="Google" id="ProtNLM"/>
    </source>
</evidence>
<sequence length="227" mass="25244">MKIAQFLCFSPVAKEQITAVHVLPEFRPCNRQRRWRRRLTGIIFPILIRPQENGCTDNSSDTKIGGQFCDRKPTFESETASVRKSNSDEDRGSDEVIFSSSSSSSPKTPSSLSSSSSLSYPDFPTPRQRGAVETGAERRYALCFLVVSLIVMVFCGRICAILWTASGLCFLPRRKPATETPELGGVETPASAASALPPAEDRLQKRFCEYNKRRVVLEGFLGRSKRV</sequence>
<proteinExistence type="predicted"/>
<name>A0A2I0XCV9_9ASPA</name>
<protein>
    <recommendedName>
        <fullName evidence="5">Transmembrane protein</fullName>
    </recommendedName>
</protein>
<dbReference type="OrthoDB" id="1886721at2759"/>
<feature type="transmembrane region" description="Helical" evidence="2">
    <location>
        <begin position="140"/>
        <end position="165"/>
    </location>
</feature>
<dbReference type="PANTHER" id="PTHR34379:SF6">
    <property type="entry name" value="PROTEIN 3F"/>
    <property type="match status" value="1"/>
</dbReference>
<reference evidence="3 4" key="2">
    <citation type="journal article" date="2017" name="Nature">
        <title>The Apostasia genome and the evolution of orchids.</title>
        <authorList>
            <person name="Zhang G.Q."/>
            <person name="Liu K.W."/>
            <person name="Li Z."/>
            <person name="Lohaus R."/>
            <person name="Hsiao Y.Y."/>
            <person name="Niu S.C."/>
            <person name="Wang J.Y."/>
            <person name="Lin Y.C."/>
            <person name="Xu Q."/>
            <person name="Chen L.J."/>
            <person name="Yoshida K."/>
            <person name="Fujiwara S."/>
            <person name="Wang Z.W."/>
            <person name="Zhang Y.Q."/>
            <person name="Mitsuda N."/>
            <person name="Wang M."/>
            <person name="Liu G.H."/>
            <person name="Pecoraro L."/>
            <person name="Huang H.X."/>
            <person name="Xiao X.J."/>
            <person name="Lin M."/>
            <person name="Wu X.Y."/>
            <person name="Wu W.L."/>
            <person name="Chen Y.Y."/>
            <person name="Chang S.B."/>
            <person name="Sakamoto S."/>
            <person name="Ohme-Takagi M."/>
            <person name="Yagi M."/>
            <person name="Zeng S.J."/>
            <person name="Shen C.Y."/>
            <person name="Yeh C.M."/>
            <person name="Luo Y.B."/>
            <person name="Tsai W.C."/>
            <person name="Van de Peer Y."/>
            <person name="Liu Z.J."/>
        </authorList>
    </citation>
    <scope>NUCLEOTIDE SEQUENCE [LARGE SCALE GENOMIC DNA]</scope>
    <source>
        <tissue evidence="3">The whole plant</tissue>
    </source>
</reference>
<feature type="compositionally biased region" description="Basic and acidic residues" evidence="1">
    <location>
        <begin position="85"/>
        <end position="94"/>
    </location>
</feature>
<evidence type="ECO:0000256" key="1">
    <source>
        <dbReference type="SAM" id="MobiDB-lite"/>
    </source>
</evidence>
<dbReference type="EMBL" id="KZ501974">
    <property type="protein sequence ID" value="PKU85736.1"/>
    <property type="molecule type" value="Genomic_DNA"/>
</dbReference>
<dbReference type="InterPro" id="IPR040411">
    <property type="entry name" value="At5g23160-like"/>
</dbReference>
<feature type="compositionally biased region" description="Low complexity" evidence="1">
    <location>
        <begin position="99"/>
        <end position="119"/>
    </location>
</feature>
<feature type="region of interest" description="Disordered" evidence="1">
    <location>
        <begin position="79"/>
        <end position="129"/>
    </location>
</feature>
<keyword evidence="2" id="KW-0812">Transmembrane</keyword>
<gene>
    <name evidence="3" type="ORF">MA16_Dca018591</name>
</gene>
<accession>A0A2I0XCV9</accession>
<dbReference type="Proteomes" id="UP000233837">
    <property type="component" value="Unassembled WGS sequence"/>
</dbReference>
<keyword evidence="4" id="KW-1185">Reference proteome</keyword>
<keyword evidence="2" id="KW-0472">Membrane</keyword>
<keyword evidence="2" id="KW-1133">Transmembrane helix</keyword>
<dbReference type="AlphaFoldDB" id="A0A2I0XCV9"/>
<dbReference type="PANTHER" id="PTHR34379">
    <property type="entry name" value="OS07G0553800 PROTEIN"/>
    <property type="match status" value="1"/>
</dbReference>
<reference evidence="3 4" key="1">
    <citation type="journal article" date="2016" name="Sci. Rep.">
        <title>The Dendrobium catenatum Lindl. genome sequence provides insights into polysaccharide synthase, floral development and adaptive evolution.</title>
        <authorList>
            <person name="Zhang G.Q."/>
            <person name="Xu Q."/>
            <person name="Bian C."/>
            <person name="Tsai W.C."/>
            <person name="Yeh C.M."/>
            <person name="Liu K.W."/>
            <person name="Yoshida K."/>
            <person name="Zhang L.S."/>
            <person name="Chang S.B."/>
            <person name="Chen F."/>
            <person name="Shi Y."/>
            <person name="Su Y.Y."/>
            <person name="Zhang Y.Q."/>
            <person name="Chen L.J."/>
            <person name="Yin Y."/>
            <person name="Lin M."/>
            <person name="Huang H."/>
            <person name="Deng H."/>
            <person name="Wang Z.W."/>
            <person name="Zhu S.L."/>
            <person name="Zhao X."/>
            <person name="Deng C."/>
            <person name="Niu S.C."/>
            <person name="Huang J."/>
            <person name="Wang M."/>
            <person name="Liu G.H."/>
            <person name="Yang H.J."/>
            <person name="Xiao X.J."/>
            <person name="Hsiao Y.Y."/>
            <person name="Wu W.L."/>
            <person name="Chen Y.Y."/>
            <person name="Mitsuda N."/>
            <person name="Ohme-Takagi M."/>
            <person name="Luo Y.B."/>
            <person name="Van de Peer Y."/>
            <person name="Liu Z.J."/>
        </authorList>
    </citation>
    <scope>NUCLEOTIDE SEQUENCE [LARGE SCALE GENOMIC DNA]</scope>
    <source>
        <tissue evidence="3">The whole plant</tissue>
    </source>
</reference>
<evidence type="ECO:0000256" key="2">
    <source>
        <dbReference type="SAM" id="Phobius"/>
    </source>
</evidence>
<organism evidence="3 4">
    <name type="scientific">Dendrobium catenatum</name>
    <dbReference type="NCBI Taxonomy" id="906689"/>
    <lineage>
        <taxon>Eukaryota</taxon>
        <taxon>Viridiplantae</taxon>
        <taxon>Streptophyta</taxon>
        <taxon>Embryophyta</taxon>
        <taxon>Tracheophyta</taxon>
        <taxon>Spermatophyta</taxon>
        <taxon>Magnoliopsida</taxon>
        <taxon>Liliopsida</taxon>
        <taxon>Asparagales</taxon>
        <taxon>Orchidaceae</taxon>
        <taxon>Epidendroideae</taxon>
        <taxon>Malaxideae</taxon>
        <taxon>Dendrobiinae</taxon>
        <taxon>Dendrobium</taxon>
    </lineage>
</organism>